<reference evidence="10" key="7">
    <citation type="journal article" date="2019" name="Adv. Exp. Med. Biol.">
        <title>ABC Family Transporters.</title>
        <authorList>
            <person name="Liu X."/>
        </authorList>
    </citation>
    <scope>NUCLEOTIDE SEQUENCE</scope>
</reference>
<dbReference type="InterPro" id="IPR011606">
    <property type="entry name" value="Brnchd-chn_aa_trnsp_permease"/>
</dbReference>
<reference evidence="10" key="2">
    <citation type="journal article" date="2008" name="Microbiol. Mol. Biol. Rev.">
        <title>Structure, function, and evolution of bacterial ATP-binding cassette systems.</title>
        <authorList>
            <person name="Davidson A.L."/>
            <person name="Dassa E."/>
            <person name="Orelle C."/>
            <person name="Chen J."/>
        </authorList>
    </citation>
    <scope>NUCLEOTIDE SEQUENCE</scope>
</reference>
<comment type="subcellular location">
    <subcellularLocation>
        <location evidence="1">Cell membrane</location>
        <topology evidence="1">Multi-pass membrane protein</topology>
    </subcellularLocation>
</comment>
<evidence type="ECO:0000256" key="1">
    <source>
        <dbReference type="ARBA" id="ARBA00004651"/>
    </source>
</evidence>
<reference evidence="10" key="4">
    <citation type="journal article" date="2015" name="Biochem. Soc. Trans.">
        <title>ABC transporter research: going strong 40 years on.</title>
        <authorList>
            <person name="Theodoulou F.L."/>
            <person name="Kerr I.D."/>
        </authorList>
    </citation>
    <scope>NUCLEOTIDE SEQUENCE</scope>
</reference>
<feature type="transmembrane region" description="Helical" evidence="8">
    <location>
        <begin position="20"/>
        <end position="38"/>
    </location>
</feature>
<evidence type="ECO:0000256" key="8">
    <source>
        <dbReference type="SAM" id="Phobius"/>
    </source>
</evidence>
<reference evidence="10" key="1">
    <citation type="journal article" date="2007" name="Curr. Opin. Struct. Biol.">
        <title>Structure and mechanism of ABC transporter proteins.</title>
        <authorList>
            <person name="Hollenstein K."/>
            <person name="Dawson R.J."/>
            <person name="Locher K.P."/>
        </authorList>
    </citation>
    <scope>NUCLEOTIDE SEQUENCE</scope>
</reference>
<protein>
    <submittedName>
        <fullName evidence="10">AzlC family ABC transporter permease</fullName>
    </submittedName>
</protein>
<comment type="similarity">
    <text evidence="2">Belongs to the AzlC family.</text>
</comment>
<evidence type="ECO:0000313" key="10">
    <source>
        <dbReference type="RefSeq" id="WP_028310815.1"/>
    </source>
</evidence>
<dbReference type="GO" id="GO:0005886">
    <property type="term" value="C:plasma membrane"/>
    <property type="evidence" value="ECO:0007669"/>
    <property type="project" value="UniProtKB-SubCell"/>
</dbReference>
<feature type="transmembrane region" description="Helical" evidence="8">
    <location>
        <begin position="106"/>
        <end position="124"/>
    </location>
</feature>
<evidence type="ECO:0000256" key="5">
    <source>
        <dbReference type="ARBA" id="ARBA00022692"/>
    </source>
</evidence>
<keyword evidence="9" id="KW-1185">Reference proteome</keyword>
<accession>A0A8B6X2D5</accession>
<dbReference type="Proteomes" id="UP000675920">
    <property type="component" value="Unplaced"/>
</dbReference>
<reference evidence="10" key="6">
    <citation type="journal article" date="2016" name="Nat. Struct. Mol. Biol.">
        <title>Mechanistic diversity in ATP-binding cassette (ABC) transporters.</title>
        <authorList>
            <person name="Locher K.P."/>
        </authorList>
    </citation>
    <scope>NUCLEOTIDE SEQUENCE</scope>
</reference>
<keyword evidence="7 8" id="KW-0472">Membrane</keyword>
<reference evidence="10" key="3">
    <citation type="journal article" date="2014" name="J. Gen. Physiol.">
        <title>Structural diversity of ABC transporters.</title>
        <authorList>
            <person name="ter Beek J."/>
            <person name="Guskov A."/>
            <person name="Slotboom D.J."/>
        </authorList>
    </citation>
    <scope>NUCLEOTIDE SEQUENCE</scope>
</reference>
<evidence type="ECO:0000313" key="9">
    <source>
        <dbReference type="Proteomes" id="UP000675920"/>
    </source>
</evidence>
<dbReference type="AlphaFoldDB" id="A0A8B6X2D5"/>
<feature type="transmembrane region" description="Helical" evidence="8">
    <location>
        <begin position="136"/>
        <end position="163"/>
    </location>
</feature>
<name>A0A8B6X2D5_9BURK</name>
<dbReference type="PANTHER" id="PTHR34979:SF1">
    <property type="entry name" value="INNER MEMBRANE PROTEIN YGAZ"/>
    <property type="match status" value="1"/>
</dbReference>
<keyword evidence="6 8" id="KW-1133">Transmembrane helix</keyword>
<feature type="transmembrane region" description="Helical" evidence="8">
    <location>
        <begin position="175"/>
        <end position="204"/>
    </location>
</feature>
<evidence type="ECO:0000256" key="6">
    <source>
        <dbReference type="ARBA" id="ARBA00022989"/>
    </source>
</evidence>
<dbReference type="GO" id="GO:1903785">
    <property type="term" value="P:L-valine transmembrane transport"/>
    <property type="evidence" value="ECO:0007669"/>
    <property type="project" value="TreeGrafter"/>
</dbReference>
<evidence type="ECO:0000256" key="2">
    <source>
        <dbReference type="ARBA" id="ARBA00010735"/>
    </source>
</evidence>
<feature type="transmembrane region" description="Helical" evidence="8">
    <location>
        <begin position="211"/>
        <end position="231"/>
    </location>
</feature>
<reference evidence="10" key="8">
    <citation type="submission" date="2025-08" db="UniProtKB">
        <authorList>
            <consortium name="RefSeq"/>
        </authorList>
    </citation>
    <scope>IDENTIFICATION</scope>
</reference>
<keyword evidence="5 8" id="KW-0812">Transmembrane</keyword>
<sequence>MGFWKDARGEAFRRGFADLMPAATGVLAWGLVTGVAMVQAGLGLAGALGMTFTVYAGSAQLAALPLIASGSPVWLIVATALVVNLRFVIYALALRRDFAGVSVARRLWYGYLMGDIGFVIYMRRREQPGPFEHRHAYFMGGAVCNWLFWQLGSVAGIVAAGWIPLDWGLDLAGTLALLGLLVPMCAARPVLAGAIASAVVAIVAHALPLRLGLAAGTVAGIVVAMLVGANAGGDAGPAARN</sequence>
<keyword evidence="4" id="KW-1003">Cell membrane</keyword>
<evidence type="ECO:0000256" key="7">
    <source>
        <dbReference type="ARBA" id="ARBA00023136"/>
    </source>
</evidence>
<evidence type="ECO:0000256" key="3">
    <source>
        <dbReference type="ARBA" id="ARBA00022448"/>
    </source>
</evidence>
<dbReference type="PANTHER" id="PTHR34979">
    <property type="entry name" value="INNER MEMBRANE PROTEIN YGAZ"/>
    <property type="match status" value="1"/>
</dbReference>
<dbReference type="Pfam" id="PF03591">
    <property type="entry name" value="AzlC"/>
    <property type="match status" value="1"/>
</dbReference>
<keyword evidence="3" id="KW-0813">Transport</keyword>
<evidence type="ECO:0000256" key="4">
    <source>
        <dbReference type="ARBA" id="ARBA00022475"/>
    </source>
</evidence>
<reference evidence="10" key="5">
    <citation type="journal article" date="2015" name="F1000Prime Rep">
        <title>Structure and mechanism of ABC transporters.</title>
        <authorList>
            <person name="Wilkens S."/>
        </authorList>
    </citation>
    <scope>NUCLEOTIDE SEQUENCE</scope>
</reference>
<organism evidence="9 10">
    <name type="scientific">Derxia gummosa DSM 723</name>
    <dbReference type="NCBI Taxonomy" id="1121388"/>
    <lineage>
        <taxon>Bacteria</taxon>
        <taxon>Pseudomonadati</taxon>
        <taxon>Pseudomonadota</taxon>
        <taxon>Betaproteobacteria</taxon>
        <taxon>Burkholderiales</taxon>
        <taxon>Alcaligenaceae</taxon>
        <taxon>Derxia</taxon>
    </lineage>
</organism>
<dbReference type="RefSeq" id="WP_028310815.1">
    <property type="nucleotide sequence ID" value="NZ_AXWS01000008.1"/>
</dbReference>
<proteinExistence type="inferred from homology"/>